<name>A0A7T8KGZ7_CALRO</name>
<sequence length="152" mass="16506">MKDAMCSVLDLDSLVDAEERSRSQGLSEGLCLGEERSRELGLEEGRSQGESLGSEVGFYAAWALVWGSLSGHQPIKRQAGKLLSSCLSFPSSGDQLGSVSGDADLLRARFKILSTALKERKEPIEISEGLSENTVMSKWLLACFNRQVKGHT</sequence>
<dbReference type="Proteomes" id="UP000595437">
    <property type="component" value="Chromosome 1"/>
</dbReference>
<evidence type="ECO:0000313" key="1">
    <source>
        <dbReference type="EMBL" id="QQP55675.1"/>
    </source>
</evidence>
<keyword evidence="2" id="KW-1185">Reference proteome</keyword>
<dbReference type="AlphaFoldDB" id="A0A7T8KGZ7"/>
<evidence type="ECO:0000313" key="2">
    <source>
        <dbReference type="Proteomes" id="UP000595437"/>
    </source>
</evidence>
<dbReference type="OrthoDB" id="48036at2759"/>
<accession>A0A7T8KGZ7</accession>
<organism evidence="1 2">
    <name type="scientific">Caligus rogercresseyi</name>
    <name type="common">Sea louse</name>
    <dbReference type="NCBI Taxonomy" id="217165"/>
    <lineage>
        <taxon>Eukaryota</taxon>
        <taxon>Metazoa</taxon>
        <taxon>Ecdysozoa</taxon>
        <taxon>Arthropoda</taxon>
        <taxon>Crustacea</taxon>
        <taxon>Multicrustacea</taxon>
        <taxon>Hexanauplia</taxon>
        <taxon>Copepoda</taxon>
        <taxon>Siphonostomatoida</taxon>
        <taxon>Caligidae</taxon>
        <taxon>Caligus</taxon>
    </lineage>
</organism>
<evidence type="ECO:0008006" key="3">
    <source>
        <dbReference type="Google" id="ProtNLM"/>
    </source>
</evidence>
<protein>
    <recommendedName>
        <fullName evidence="3">Essential protein Yae1 N-terminal domain-containing protein</fullName>
    </recommendedName>
</protein>
<dbReference type="EMBL" id="CP045890">
    <property type="protein sequence ID" value="QQP55675.1"/>
    <property type="molecule type" value="Genomic_DNA"/>
</dbReference>
<gene>
    <name evidence="1" type="ORF">FKW44_000095</name>
</gene>
<reference evidence="2" key="1">
    <citation type="submission" date="2021-01" db="EMBL/GenBank/DDBJ databases">
        <title>Caligus Genome Assembly.</title>
        <authorList>
            <person name="Gallardo-Escarate C."/>
        </authorList>
    </citation>
    <scope>NUCLEOTIDE SEQUENCE [LARGE SCALE GENOMIC DNA]</scope>
</reference>
<proteinExistence type="predicted"/>